<dbReference type="Gene3D" id="1.10.1410.40">
    <property type="match status" value="1"/>
</dbReference>
<comment type="caution">
    <text evidence="3">The sequence shown here is derived from an EMBL/GenBank/DDBJ whole genome shotgun (WGS) entry which is preliminary data.</text>
</comment>
<evidence type="ECO:0000313" key="3">
    <source>
        <dbReference type="EMBL" id="VDI30051.1"/>
    </source>
</evidence>
<keyword evidence="1" id="KW-0802">TPR repeat</keyword>
<proteinExistence type="predicted"/>
<organism evidence="3 4">
    <name type="scientific">Mytilus galloprovincialis</name>
    <name type="common">Mediterranean mussel</name>
    <dbReference type="NCBI Taxonomy" id="29158"/>
    <lineage>
        <taxon>Eukaryota</taxon>
        <taxon>Metazoa</taxon>
        <taxon>Spiralia</taxon>
        <taxon>Lophotrochozoa</taxon>
        <taxon>Mollusca</taxon>
        <taxon>Bivalvia</taxon>
        <taxon>Autobranchia</taxon>
        <taxon>Pteriomorphia</taxon>
        <taxon>Mytilida</taxon>
        <taxon>Mytiloidea</taxon>
        <taxon>Mytilidae</taxon>
        <taxon>Mytilinae</taxon>
        <taxon>Mytilus</taxon>
    </lineage>
</organism>
<dbReference type="SMART" id="SM01265">
    <property type="entry name" value="Mab-21"/>
    <property type="match status" value="1"/>
</dbReference>
<dbReference type="SUPFAM" id="SSF48452">
    <property type="entry name" value="TPR-like"/>
    <property type="match status" value="1"/>
</dbReference>
<name>A0A8B6E819_MYTGA</name>
<dbReference type="PROSITE" id="PS50005">
    <property type="entry name" value="TPR"/>
    <property type="match status" value="1"/>
</dbReference>
<dbReference type="OrthoDB" id="1914839at2759"/>
<evidence type="ECO:0000256" key="1">
    <source>
        <dbReference type="PROSITE-ProRule" id="PRU00339"/>
    </source>
</evidence>
<keyword evidence="4" id="KW-1185">Reference proteome</keyword>
<dbReference type="AlphaFoldDB" id="A0A8B6E819"/>
<reference evidence="3" key="1">
    <citation type="submission" date="2018-11" db="EMBL/GenBank/DDBJ databases">
        <authorList>
            <person name="Alioto T."/>
            <person name="Alioto T."/>
        </authorList>
    </citation>
    <scope>NUCLEOTIDE SEQUENCE</scope>
</reference>
<feature type="repeat" description="TPR" evidence="1">
    <location>
        <begin position="572"/>
        <end position="605"/>
    </location>
</feature>
<dbReference type="InterPro" id="IPR011990">
    <property type="entry name" value="TPR-like_helical_dom_sf"/>
</dbReference>
<evidence type="ECO:0000259" key="2">
    <source>
        <dbReference type="Pfam" id="PF20266"/>
    </source>
</evidence>
<dbReference type="Pfam" id="PF20266">
    <property type="entry name" value="Mab-21_C"/>
    <property type="match status" value="1"/>
</dbReference>
<dbReference type="Proteomes" id="UP000596742">
    <property type="component" value="Unassembled WGS sequence"/>
</dbReference>
<dbReference type="InterPro" id="IPR024810">
    <property type="entry name" value="MAB21L/cGLR"/>
</dbReference>
<gene>
    <name evidence="3" type="ORF">MGAL_10B044524</name>
</gene>
<accession>A0A8B6E819</accession>
<evidence type="ECO:0000313" key="4">
    <source>
        <dbReference type="Proteomes" id="UP000596742"/>
    </source>
</evidence>
<dbReference type="PANTHER" id="PTHR10656:SF69">
    <property type="entry name" value="MAB-21-LIKE HHH_H2TH-LIKE DOMAIN-CONTAINING PROTEIN"/>
    <property type="match status" value="1"/>
</dbReference>
<protein>
    <recommendedName>
        <fullName evidence="2">Mab-21-like HhH/H2TH-like domain-containing protein</fullName>
    </recommendedName>
</protein>
<dbReference type="InterPro" id="IPR019734">
    <property type="entry name" value="TPR_rpt"/>
</dbReference>
<sequence>MNAVRDSLTSNKIYTNITSGSFGEGLEMRGSDFDMMHVDKSIDVYDKKPPFKPNITYLSMDTDDIKPCYSLLRLEHIGDQYDHFQICDELNGEYYLSSTLYKHSFLSSYLSKIHGPCVTNETGLLDHAFSLHCKNWIAPAFHWITRSSNAWPSHNVKQSIVDHGVLFVPIGVKGSSKEHLEWRISFSVGEKFLINTFTHTQLLCYALMKILIKDVLSTYSECKDLLCSYFLKTIIFWISEELPLSVWKRENLIPSFMRCLNRLIYSVEYSVCLHYFIPENNMFENKIEGRPRKILLEKLSNLHSYGWQCILFSDQIFNFNVSKMDFHIESHTLYALLVDKTIRSGLMCLANNLSTTTAEDWSVFKRGIQHIASFDKSSIKYLFAYYMSRLRSLNAQYLPQNIEHSNNKCNYKQYKTCLCTLLQNIYHDAVSGWLMLASLFYTKKRYTDAIQIIRYSFAKFTPEKLYHMMYMSDVFYPMIKLKSIRKKCIVNLWKYFLIEYIHFTKNSILIPDEILLEVETGMLLLPSPAYAYFLNFLCHFHLNNVRQCKFSLHSLQMVIEENYFIATVEGKAQAFNVLGVAFQLFGDTESAREAFLHSVDLKPGHLDNTAIKRLMFML</sequence>
<dbReference type="PANTHER" id="PTHR10656">
    <property type="entry name" value="CELL FATE DETERMINING PROTEIN MAB21-RELATED"/>
    <property type="match status" value="1"/>
</dbReference>
<dbReference type="InterPro" id="IPR046906">
    <property type="entry name" value="Mab-21_HhH/H2TH-like"/>
</dbReference>
<dbReference type="EMBL" id="UYJE01004646">
    <property type="protein sequence ID" value="VDI30051.1"/>
    <property type="molecule type" value="Genomic_DNA"/>
</dbReference>
<feature type="domain" description="Mab-21-like HhH/H2TH-like" evidence="2">
    <location>
        <begin position="204"/>
        <end position="288"/>
    </location>
</feature>